<accession>A0A1L3ZV86</accession>
<proteinExistence type="predicted"/>
<gene>
    <name evidence="1" type="ORF">BSL82_09370</name>
</gene>
<reference evidence="2" key="1">
    <citation type="submission" date="2016-11" db="EMBL/GenBank/DDBJ databases">
        <title>Complete Genome Sequence of alachlor-degrading Sphingomonas sp. strain JJ-A5.</title>
        <authorList>
            <person name="Lee H."/>
            <person name="Ka J.-O."/>
        </authorList>
    </citation>
    <scope>NUCLEOTIDE SEQUENCE [LARGE SCALE GENOMIC DNA]</scope>
    <source>
        <strain evidence="2">JJ-A5</strain>
    </source>
</reference>
<dbReference type="EMBL" id="CP018221">
    <property type="protein sequence ID" value="API59489.1"/>
    <property type="molecule type" value="Genomic_DNA"/>
</dbReference>
<evidence type="ECO:0000313" key="2">
    <source>
        <dbReference type="Proteomes" id="UP000182063"/>
    </source>
</evidence>
<sequence length="83" mass="9295">MSEKLTRIRLPGQRQWPGLMDWGELSASDMISQARSYSAHLRAQADLLDAASDADFQIDVVRGSHVQHHVREVQKAKASPERG</sequence>
<organism evidence="1 2">
    <name type="scientific">Tardibacter chloracetimidivorans</name>
    <dbReference type="NCBI Taxonomy" id="1921510"/>
    <lineage>
        <taxon>Bacteria</taxon>
        <taxon>Pseudomonadati</taxon>
        <taxon>Pseudomonadota</taxon>
        <taxon>Alphaproteobacteria</taxon>
        <taxon>Sphingomonadales</taxon>
        <taxon>Sphingomonadaceae</taxon>
        <taxon>Tardibacter</taxon>
    </lineage>
</organism>
<dbReference type="Proteomes" id="UP000182063">
    <property type="component" value="Chromosome"/>
</dbReference>
<keyword evidence="2" id="KW-1185">Reference proteome</keyword>
<dbReference type="OrthoDB" id="7601800at2"/>
<dbReference type="STRING" id="1921510.BSL82_09370"/>
<protein>
    <submittedName>
        <fullName evidence="1">Uncharacterized protein</fullName>
    </submittedName>
</protein>
<dbReference type="RefSeq" id="WP_072597096.1">
    <property type="nucleotide sequence ID" value="NZ_CP018221.1"/>
</dbReference>
<dbReference type="KEGG" id="sphj:BSL82_09370"/>
<name>A0A1L3ZV86_9SPHN</name>
<dbReference type="AlphaFoldDB" id="A0A1L3ZV86"/>
<evidence type="ECO:0000313" key="1">
    <source>
        <dbReference type="EMBL" id="API59489.1"/>
    </source>
</evidence>